<reference evidence="2" key="1">
    <citation type="journal article" date="2022" name="Int. J. Mol. Sci.">
        <title>Draft Genome of Tanacetum Coccineum: Genomic Comparison of Closely Related Tanacetum-Family Plants.</title>
        <authorList>
            <person name="Yamashiro T."/>
            <person name="Shiraishi A."/>
            <person name="Nakayama K."/>
            <person name="Satake H."/>
        </authorList>
    </citation>
    <scope>NUCLEOTIDE SEQUENCE</scope>
</reference>
<evidence type="ECO:0000259" key="1">
    <source>
        <dbReference type="Pfam" id="PF02721"/>
    </source>
</evidence>
<name>A0ABQ5DYG3_9ASTR</name>
<dbReference type="Gene3D" id="2.40.50.140">
    <property type="entry name" value="Nucleic acid-binding proteins"/>
    <property type="match status" value="2"/>
</dbReference>
<reference evidence="2" key="2">
    <citation type="submission" date="2022-01" db="EMBL/GenBank/DDBJ databases">
        <authorList>
            <person name="Yamashiro T."/>
            <person name="Shiraishi A."/>
            <person name="Satake H."/>
            <person name="Nakayama K."/>
        </authorList>
    </citation>
    <scope>NUCLEOTIDE SEQUENCE</scope>
</reference>
<proteinExistence type="predicted"/>
<feature type="domain" description="Replication protein A 70 kDa DNA-binding subunit B/D first OB fold" evidence="1">
    <location>
        <begin position="1"/>
        <end position="67"/>
    </location>
</feature>
<dbReference type="EMBL" id="BQNB010015769">
    <property type="protein sequence ID" value="GJT43909.1"/>
    <property type="molecule type" value="Genomic_DNA"/>
</dbReference>
<evidence type="ECO:0000313" key="3">
    <source>
        <dbReference type="Proteomes" id="UP001151760"/>
    </source>
</evidence>
<protein>
    <submittedName>
        <fullName evidence="2">Replication protein A 70 kDa DNA-binding subunit C-like protein</fullName>
    </submittedName>
</protein>
<organism evidence="2 3">
    <name type="scientific">Tanacetum coccineum</name>
    <dbReference type="NCBI Taxonomy" id="301880"/>
    <lineage>
        <taxon>Eukaryota</taxon>
        <taxon>Viridiplantae</taxon>
        <taxon>Streptophyta</taxon>
        <taxon>Embryophyta</taxon>
        <taxon>Tracheophyta</taxon>
        <taxon>Spermatophyta</taxon>
        <taxon>Magnoliopsida</taxon>
        <taxon>eudicotyledons</taxon>
        <taxon>Gunneridae</taxon>
        <taxon>Pentapetalae</taxon>
        <taxon>asterids</taxon>
        <taxon>campanulids</taxon>
        <taxon>Asterales</taxon>
        <taxon>Asteraceae</taxon>
        <taxon>Asteroideae</taxon>
        <taxon>Anthemideae</taxon>
        <taxon>Anthemidinae</taxon>
        <taxon>Tanacetum</taxon>
    </lineage>
</organism>
<accession>A0ABQ5DYG3</accession>
<dbReference type="CDD" id="cd04480">
    <property type="entry name" value="RPA1_DBD_A_like"/>
    <property type="match status" value="1"/>
</dbReference>
<gene>
    <name evidence="2" type="ORF">Tco_0952624</name>
</gene>
<sequence length="184" mass="21210">MVLMDEKGERIHVVVKKQLIPTFEPLLEQGMSVVITKFGVAKNGGKYPILKHPFKLNFYRHTTVMKCSDFQSSLYGFCFVPFADILNFDVMLLAMLFRGKLGVYNTRDGKGLKRVTFQLQDLQGKIVSGTLWDGLAQQLSDFVSARDKEDYVIMIIQMARIHEWKGNHLYIFIIIPHHDTNLQK</sequence>
<dbReference type="SUPFAM" id="SSF50249">
    <property type="entry name" value="Nucleic acid-binding proteins"/>
    <property type="match status" value="1"/>
</dbReference>
<dbReference type="InterPro" id="IPR003871">
    <property type="entry name" value="RFA1B/D_OB_1st"/>
</dbReference>
<evidence type="ECO:0000313" key="2">
    <source>
        <dbReference type="EMBL" id="GJT43909.1"/>
    </source>
</evidence>
<dbReference type="InterPro" id="IPR012340">
    <property type="entry name" value="NA-bd_OB-fold"/>
</dbReference>
<dbReference type="Proteomes" id="UP001151760">
    <property type="component" value="Unassembled WGS sequence"/>
</dbReference>
<keyword evidence="3" id="KW-1185">Reference proteome</keyword>
<dbReference type="Pfam" id="PF02721">
    <property type="entry name" value="DUF223"/>
    <property type="match status" value="1"/>
</dbReference>
<comment type="caution">
    <text evidence="2">The sequence shown here is derived from an EMBL/GenBank/DDBJ whole genome shotgun (WGS) entry which is preliminary data.</text>
</comment>